<dbReference type="PANTHER" id="PTHR38099:SF1">
    <property type="entry name" value="LARGE RIBOSOMAL RNA SUBUNIT ACCUMULATION PROTEIN YCED"/>
    <property type="match status" value="1"/>
</dbReference>
<evidence type="ECO:0000256" key="4">
    <source>
        <dbReference type="ARBA" id="ARBA00022517"/>
    </source>
</evidence>
<comment type="function">
    <text evidence="1">Plays a role in synthesis, processing and/or stability of 23S rRNA.</text>
</comment>
<dbReference type="GO" id="GO:0042254">
    <property type="term" value="P:ribosome biogenesis"/>
    <property type="evidence" value="ECO:0007669"/>
    <property type="project" value="UniProtKB-KW"/>
</dbReference>
<dbReference type="PANTHER" id="PTHR38099">
    <property type="entry name" value="LARGE RIBOSOMAL RNA SUBUNIT ACCUMULATION PROTEIN YCED"/>
    <property type="match status" value="1"/>
</dbReference>
<evidence type="ECO:0000313" key="6">
    <source>
        <dbReference type="EMBL" id="SIS70295.1"/>
    </source>
</evidence>
<proteinExistence type="inferred from homology"/>
<dbReference type="Proteomes" id="UP000185639">
    <property type="component" value="Unassembled WGS sequence"/>
</dbReference>
<evidence type="ECO:0000256" key="5">
    <source>
        <dbReference type="ARBA" id="ARBA00031841"/>
    </source>
</evidence>
<dbReference type="EMBL" id="FTOH01000003">
    <property type="protein sequence ID" value="SIS70295.1"/>
    <property type="molecule type" value="Genomic_DNA"/>
</dbReference>
<name>A0A1N7L8X7_9GAMM</name>
<dbReference type="AlphaFoldDB" id="A0A1N7L8X7"/>
<evidence type="ECO:0000256" key="3">
    <source>
        <dbReference type="ARBA" id="ARBA00015716"/>
    </source>
</evidence>
<accession>A0A1N7L8X7</accession>
<evidence type="ECO:0000313" key="7">
    <source>
        <dbReference type="Proteomes" id="UP000185639"/>
    </source>
</evidence>
<sequence>MMSRTMTEAPLPKRIDAFKLVEVNQQLKGKIESNKLTRLVDSTRSLDDYVECEVEFGRDEERLRVLTGKCSAGVVMECQRCLGDVRFEISAEFRLGLVFNDDQAKALPKRLEPVELDEEGRLDLWDVIEDELLLNLPDFPMHPQDECQALKIEPQEDIAAEETERPNPFDVLAQLKQK</sequence>
<organism evidence="6 7">
    <name type="scientific">Thalassolituus maritimus</name>
    <dbReference type="NCBI Taxonomy" id="484498"/>
    <lineage>
        <taxon>Bacteria</taxon>
        <taxon>Pseudomonadati</taxon>
        <taxon>Pseudomonadota</taxon>
        <taxon>Gammaproteobacteria</taxon>
        <taxon>Oceanospirillales</taxon>
        <taxon>Oceanospirillaceae</taxon>
        <taxon>Thalassolituus</taxon>
    </lineage>
</organism>
<evidence type="ECO:0000256" key="1">
    <source>
        <dbReference type="ARBA" id="ARBA00002868"/>
    </source>
</evidence>
<dbReference type="Pfam" id="PF02620">
    <property type="entry name" value="YceD"/>
    <property type="match status" value="1"/>
</dbReference>
<dbReference type="OrthoDB" id="9786771at2"/>
<keyword evidence="4" id="KW-0690">Ribosome biogenesis</keyword>
<dbReference type="RefSeq" id="WP_084188717.1">
    <property type="nucleotide sequence ID" value="NZ_FTOH01000003.1"/>
</dbReference>
<protein>
    <recommendedName>
        <fullName evidence="3">Large ribosomal RNA subunit accumulation protein YceD</fullName>
    </recommendedName>
    <alternativeName>
        <fullName evidence="5">23S rRNA accumulation protein YceD</fullName>
    </alternativeName>
</protein>
<dbReference type="STRING" id="484498.SAMN05421686_103356"/>
<dbReference type="InterPro" id="IPR003772">
    <property type="entry name" value="YceD"/>
</dbReference>
<keyword evidence="7" id="KW-1185">Reference proteome</keyword>
<comment type="similarity">
    <text evidence="2">Belongs to the DUF177 domain family.</text>
</comment>
<reference evidence="7" key="1">
    <citation type="submission" date="2017-01" db="EMBL/GenBank/DDBJ databases">
        <authorList>
            <person name="Varghese N."/>
            <person name="Submissions S."/>
        </authorList>
    </citation>
    <scope>NUCLEOTIDE SEQUENCE [LARGE SCALE GENOMIC DNA]</scope>
    <source>
        <strain evidence="7">DSM 24913</strain>
    </source>
</reference>
<dbReference type="InterPro" id="IPR039255">
    <property type="entry name" value="YceD_bac"/>
</dbReference>
<gene>
    <name evidence="6" type="ORF">SAMN05421686_103356</name>
</gene>
<evidence type="ECO:0000256" key="2">
    <source>
        <dbReference type="ARBA" id="ARBA00010740"/>
    </source>
</evidence>
<dbReference type="GO" id="GO:0005829">
    <property type="term" value="C:cytosol"/>
    <property type="evidence" value="ECO:0007669"/>
    <property type="project" value="TreeGrafter"/>
</dbReference>